<dbReference type="InterPro" id="IPR047854">
    <property type="entry name" value="RFC_lid"/>
</dbReference>
<evidence type="ECO:0000259" key="9">
    <source>
        <dbReference type="Pfam" id="PF00004"/>
    </source>
</evidence>
<evidence type="ECO:0000256" key="6">
    <source>
        <dbReference type="ARBA" id="ARBA00022840"/>
    </source>
</evidence>
<dbReference type="PANTHER" id="PTHR12172:SF1">
    <property type="entry name" value="P-LOOP CONTAINING NUCLEOSIDE TRIPHOSPHATE HYDROLASES SUPERFAMILY PROTEIN"/>
    <property type="match status" value="1"/>
</dbReference>
<dbReference type="Gene3D" id="1.10.8.60">
    <property type="match status" value="1"/>
</dbReference>
<keyword evidence="6" id="KW-0067">ATP-binding</keyword>
<accession>A0AAV5LJX5</accession>
<sequence length="1082" mass="121483">MYAGREIHPFFSSLKVGKRNQEAAEVATNCCSFEQRDKNISIGPIHVFERMQDEVVVLDWKNWKFCEKSSIDMNCSLGDMSTSVFESCVEASHFSLSHHSDASIDQNKIPDQFVIEDDLYRTLPAIPGALRDEDMASCQHIKDSEGDCQVDEIVFISGHAYSEHKSDSEQQSRVLPKSNQPDDTLWTVKYQPRRASEVCGNNEAVKFLSDWLRLWHERDVQSIKDSSKVDKCNMQDDDDDYECCQYDSDSANINGEDSLKNVLLVTGPVGCGKSAAIHACAKEQGFEVLESNASDCRNGAVLKQQFGEALGSHCLTRSLEGHVTLHSKHIMKSSGALPNAEARQQFDSDLMEIIPISDEVSHDSVGTSGNHDCNDSEIASARTKVKSLILFEDVDIIFPEDRGFVGAIKQIAENAKGPVILTSNNNNPDLPNNLDRLELCFTMPSLEELLPQLYKVCAAEKTNIQPDLIEQLTKYCQGDIRKTIMHLQFWFQSKRYRKGREKQNMFGPLLFNIEAVHWSLPNFLPWDFPSQLSEVVEKEISRSLFMMEENPTLIEAIKERGGTNKRRNGLEINDNKIDSLEAKKEAMLRRNFSLPDLNETINPSDTACEFSNSSGTFDLDSFTPQKCRRKLDVVVSSDSEDECFNKGSSDKNRQGDIFLEKDRELLSQCPTMQNCMNPLTDELLCSEAEKFDNRSYQCAQTENGLCMDTYISVDISCVPESTFVPETEIDDGMELLSRTMSCVNVAEVTEVSVSNEFKRRLVKCSEMLGSTCEIIEESSQEESEDSKSQVVVSRHEVMDECSRMDFSQGSNIMESFKNQVAADLVQESWKKLRNGHAALKQFVASELTDAFKIAKLAHSMSDLISQADQLVSKSQKLDSFELSIICSELSDEISWSGEQPHMVDKILQDGFCYYSKVIDATGLKTGSQKSLNSAEEMLPSTTSLMELCRLLGQDAKARSSSIAGSSLGICPSRRELSVERERKSCLFDAIKSVVPSRSYLALKGNTFHEYLSSLGCISRLEASRLSASIKVTKRHRARGARHYLSSGALMLSPEDITLLDQYKFGKNFPSSITDTRFRDQRK</sequence>
<keyword evidence="7" id="KW-0539">Nucleus</keyword>
<name>A0AAV5LJX5_9ROSI</name>
<dbReference type="GO" id="GO:0016887">
    <property type="term" value="F:ATP hydrolysis activity"/>
    <property type="evidence" value="ECO:0007669"/>
    <property type="project" value="InterPro"/>
</dbReference>
<evidence type="ECO:0000256" key="1">
    <source>
        <dbReference type="ARBA" id="ARBA00004123"/>
    </source>
</evidence>
<gene>
    <name evidence="10" type="ORF">SLEP1_g45682</name>
</gene>
<evidence type="ECO:0000256" key="2">
    <source>
        <dbReference type="ARBA" id="ARBA00006168"/>
    </source>
</evidence>
<dbReference type="GO" id="GO:0000077">
    <property type="term" value="P:DNA damage checkpoint signaling"/>
    <property type="evidence" value="ECO:0007669"/>
    <property type="project" value="TreeGrafter"/>
</dbReference>
<dbReference type="GO" id="GO:0003682">
    <property type="term" value="F:chromatin binding"/>
    <property type="evidence" value="ECO:0007669"/>
    <property type="project" value="TreeGrafter"/>
</dbReference>
<organism evidence="10 11">
    <name type="scientific">Rubroshorea leprosula</name>
    <dbReference type="NCBI Taxonomy" id="152421"/>
    <lineage>
        <taxon>Eukaryota</taxon>
        <taxon>Viridiplantae</taxon>
        <taxon>Streptophyta</taxon>
        <taxon>Embryophyta</taxon>
        <taxon>Tracheophyta</taxon>
        <taxon>Spermatophyta</taxon>
        <taxon>Magnoliopsida</taxon>
        <taxon>eudicotyledons</taxon>
        <taxon>Gunneridae</taxon>
        <taxon>Pentapetalae</taxon>
        <taxon>rosids</taxon>
        <taxon>malvids</taxon>
        <taxon>Malvales</taxon>
        <taxon>Dipterocarpaceae</taxon>
        <taxon>Rubroshorea</taxon>
    </lineage>
</organism>
<evidence type="ECO:0000313" key="10">
    <source>
        <dbReference type="EMBL" id="GKV37684.1"/>
    </source>
</evidence>
<dbReference type="GO" id="GO:0005524">
    <property type="term" value="F:ATP binding"/>
    <property type="evidence" value="ECO:0007669"/>
    <property type="project" value="UniProtKB-KW"/>
</dbReference>
<dbReference type="GO" id="GO:0003689">
    <property type="term" value="F:DNA clamp loader activity"/>
    <property type="evidence" value="ECO:0007669"/>
    <property type="project" value="TreeGrafter"/>
</dbReference>
<dbReference type="InterPro" id="IPR003959">
    <property type="entry name" value="ATPase_AAA_core"/>
</dbReference>
<dbReference type="Pfam" id="PF00004">
    <property type="entry name" value="AAA"/>
    <property type="match status" value="1"/>
</dbReference>
<dbReference type="EMBL" id="BPVZ01000124">
    <property type="protein sequence ID" value="GKV37684.1"/>
    <property type="molecule type" value="Genomic_DNA"/>
</dbReference>
<feature type="domain" description="ATPase AAA-type core" evidence="9">
    <location>
        <begin position="263"/>
        <end position="308"/>
    </location>
</feature>
<evidence type="ECO:0000313" key="11">
    <source>
        <dbReference type="Proteomes" id="UP001054252"/>
    </source>
</evidence>
<dbReference type="Gene3D" id="3.40.50.300">
    <property type="entry name" value="P-loop containing nucleotide triphosphate hydrolases"/>
    <property type="match status" value="1"/>
</dbReference>
<evidence type="ECO:0000256" key="4">
    <source>
        <dbReference type="ARBA" id="ARBA00022741"/>
    </source>
</evidence>
<dbReference type="AlphaFoldDB" id="A0AAV5LJX5"/>
<keyword evidence="8" id="KW-0131">Cell cycle</keyword>
<dbReference type="Proteomes" id="UP001054252">
    <property type="component" value="Unassembled WGS sequence"/>
</dbReference>
<dbReference type="SUPFAM" id="SSF52540">
    <property type="entry name" value="P-loop containing nucleoside triphosphate hydrolases"/>
    <property type="match status" value="1"/>
</dbReference>
<keyword evidence="11" id="KW-1185">Reference proteome</keyword>
<evidence type="ECO:0000256" key="8">
    <source>
        <dbReference type="ARBA" id="ARBA00023306"/>
    </source>
</evidence>
<comment type="similarity">
    <text evidence="2">Belongs to the rad17/RAD24 family.</text>
</comment>
<dbReference type="PANTHER" id="PTHR12172">
    <property type="entry name" value="CELL CYCLE CHECKPOINT PROTEIN RAD17"/>
    <property type="match status" value="1"/>
</dbReference>
<dbReference type="CDD" id="cd18140">
    <property type="entry name" value="HLD_clamp_RFC"/>
    <property type="match status" value="1"/>
</dbReference>
<protein>
    <recommendedName>
        <fullName evidence="9">ATPase AAA-type core domain-containing protein</fullName>
    </recommendedName>
</protein>
<dbReference type="GO" id="GO:0006281">
    <property type="term" value="P:DNA repair"/>
    <property type="evidence" value="ECO:0007669"/>
    <property type="project" value="InterPro"/>
</dbReference>
<proteinExistence type="inferred from homology"/>
<keyword evidence="3" id="KW-0235">DNA replication</keyword>
<reference evidence="10 11" key="1">
    <citation type="journal article" date="2021" name="Commun. Biol.">
        <title>The genome of Shorea leprosula (Dipterocarpaceae) highlights the ecological relevance of drought in aseasonal tropical rainforests.</title>
        <authorList>
            <person name="Ng K.K.S."/>
            <person name="Kobayashi M.J."/>
            <person name="Fawcett J.A."/>
            <person name="Hatakeyama M."/>
            <person name="Paape T."/>
            <person name="Ng C.H."/>
            <person name="Ang C.C."/>
            <person name="Tnah L.H."/>
            <person name="Lee C.T."/>
            <person name="Nishiyama T."/>
            <person name="Sese J."/>
            <person name="O'Brien M.J."/>
            <person name="Copetti D."/>
            <person name="Mohd Noor M.I."/>
            <person name="Ong R.C."/>
            <person name="Putra M."/>
            <person name="Sireger I.Z."/>
            <person name="Indrioko S."/>
            <person name="Kosugi Y."/>
            <person name="Izuno A."/>
            <person name="Isagi Y."/>
            <person name="Lee S.L."/>
            <person name="Shimizu K.K."/>
        </authorList>
    </citation>
    <scope>NUCLEOTIDE SEQUENCE [LARGE SCALE GENOMIC DNA]</scope>
    <source>
        <strain evidence="10">214</strain>
    </source>
</reference>
<keyword evidence="5" id="KW-0227">DNA damage</keyword>
<evidence type="ECO:0000256" key="5">
    <source>
        <dbReference type="ARBA" id="ARBA00022763"/>
    </source>
</evidence>
<dbReference type="InterPro" id="IPR027417">
    <property type="entry name" value="P-loop_NTPase"/>
</dbReference>
<dbReference type="GO" id="GO:0005634">
    <property type="term" value="C:nucleus"/>
    <property type="evidence" value="ECO:0007669"/>
    <property type="project" value="UniProtKB-SubCell"/>
</dbReference>
<evidence type="ECO:0000256" key="7">
    <source>
        <dbReference type="ARBA" id="ARBA00023242"/>
    </source>
</evidence>
<keyword evidence="4" id="KW-0547">Nucleotide-binding</keyword>
<dbReference type="FunFam" id="1.10.8.60:FF:000116">
    <property type="entry name" value="p-loop containing nucleoside triphosphate hydrolase superfamily protein"/>
    <property type="match status" value="1"/>
</dbReference>
<dbReference type="GO" id="GO:0033314">
    <property type="term" value="P:mitotic DNA replication checkpoint signaling"/>
    <property type="evidence" value="ECO:0007669"/>
    <property type="project" value="TreeGrafter"/>
</dbReference>
<dbReference type="InterPro" id="IPR004582">
    <property type="entry name" value="Checkpoint_prot_Rad17_Rad24"/>
</dbReference>
<comment type="subcellular location">
    <subcellularLocation>
        <location evidence="1">Nucleus</location>
    </subcellularLocation>
</comment>
<comment type="caution">
    <text evidence="10">The sequence shown here is derived from an EMBL/GenBank/DDBJ whole genome shotgun (WGS) entry which is preliminary data.</text>
</comment>
<evidence type="ECO:0000256" key="3">
    <source>
        <dbReference type="ARBA" id="ARBA00022705"/>
    </source>
</evidence>
<dbReference type="GO" id="GO:0006260">
    <property type="term" value="P:DNA replication"/>
    <property type="evidence" value="ECO:0007669"/>
    <property type="project" value="UniProtKB-KW"/>
</dbReference>